<proteinExistence type="predicted"/>
<dbReference type="Proteomes" id="UP000316426">
    <property type="component" value="Chromosome"/>
</dbReference>
<dbReference type="InterPro" id="IPR036280">
    <property type="entry name" value="Multihaem_cyt_sf"/>
</dbReference>
<dbReference type="EMBL" id="CP036349">
    <property type="protein sequence ID" value="QDV75930.1"/>
    <property type="molecule type" value="Genomic_DNA"/>
</dbReference>
<keyword evidence="1" id="KW-1133">Transmembrane helix</keyword>
<organism evidence="2 3">
    <name type="scientific">Botrimarina mediterranea</name>
    <dbReference type="NCBI Taxonomy" id="2528022"/>
    <lineage>
        <taxon>Bacteria</taxon>
        <taxon>Pseudomonadati</taxon>
        <taxon>Planctomycetota</taxon>
        <taxon>Planctomycetia</taxon>
        <taxon>Pirellulales</taxon>
        <taxon>Lacipirellulaceae</taxon>
        <taxon>Botrimarina</taxon>
    </lineage>
</organism>
<gene>
    <name evidence="2" type="ORF">Spa11_41530</name>
</gene>
<evidence type="ECO:0000256" key="1">
    <source>
        <dbReference type="SAM" id="Phobius"/>
    </source>
</evidence>
<dbReference type="SUPFAM" id="SSF48695">
    <property type="entry name" value="Multiheme cytochromes"/>
    <property type="match status" value="2"/>
</dbReference>
<evidence type="ECO:0000313" key="2">
    <source>
        <dbReference type="EMBL" id="QDV75930.1"/>
    </source>
</evidence>
<protein>
    <submittedName>
        <fullName evidence="2">Doubled CXXCH motif (Paired_CXXCH_1)</fullName>
    </submittedName>
</protein>
<name>A0A518KDR5_9BACT</name>
<keyword evidence="1" id="KW-0472">Membrane</keyword>
<dbReference type="RefSeq" id="WP_145116149.1">
    <property type="nucleotide sequence ID" value="NZ_CP036349.1"/>
</dbReference>
<sequence length="655" mass="70577">MKRKQYDRPHDLWQCGLESAGTPCAVGPSCGGRCPTLGECTPIRDGDRWLCNRSDGRGGPCEGGPSPDGACCQVKHCKPKRSLRAIRGRWLRGAALFTVGAVLMLLGGSLRNDLLAPGALSSHHAQVIARAEWSNRCATCHPGANEGPTAWFAMAWHGSGKAGGVTQSALCLECHREMATAGREPLLAHGLPTDALPRAAKPRVALVSAASFSLPSVATPAHGMSASEPLACAACHQEHHGAKHDLKTITDARCQACHAEQFHSFATDHPDFGAWPVARRTRIAFNHASHSEQHFTKANQKFDCRSCHLEDAAGDLTLRVDYHASCAECHDADINNSFGAGLAMLSLPTIDTEAIDAGKWPERATGDFDGDLPAFTKLLLAADPAATKAMKTLGADFSFFDVDPDDEDQVAAAATLVGALKRLLAETQEEGHGAIAYRLRSLVGDDAKPDADYVGRLPVELIDRIQATWLGDAAPPEQFDAIEDRRTGGGWLVDDDRLALLYRPTGHDDPLVRAWLDAIVALPAEHADIRDACLAEFRRPGAPGMCFECHSIDQTSTGLAINWRGRDRLTEPRGFTKFSHRPHLVQPELANCTHCHRIDSTADPRSAYASYDASRPASEFAAISKSSCVQCHQPHAAGDSCTKCHNYHVQAIKPQ</sequence>
<dbReference type="Gene3D" id="3.90.10.10">
    <property type="entry name" value="Cytochrome C3"/>
    <property type="match status" value="1"/>
</dbReference>
<keyword evidence="1" id="KW-0812">Transmembrane</keyword>
<dbReference type="CDD" id="cd08168">
    <property type="entry name" value="Cytochrom_C3"/>
    <property type="match status" value="1"/>
</dbReference>
<keyword evidence="3" id="KW-1185">Reference proteome</keyword>
<dbReference type="KEGG" id="bmei:Spa11_41530"/>
<dbReference type="AlphaFoldDB" id="A0A518KDR5"/>
<dbReference type="Gene3D" id="1.10.1130.10">
    <property type="entry name" value="Flavocytochrome C3, Chain A"/>
    <property type="match status" value="1"/>
</dbReference>
<reference evidence="2 3" key="1">
    <citation type="submission" date="2019-02" db="EMBL/GenBank/DDBJ databases">
        <title>Deep-cultivation of Planctomycetes and their phenomic and genomic characterization uncovers novel biology.</title>
        <authorList>
            <person name="Wiegand S."/>
            <person name="Jogler M."/>
            <person name="Boedeker C."/>
            <person name="Pinto D."/>
            <person name="Vollmers J."/>
            <person name="Rivas-Marin E."/>
            <person name="Kohn T."/>
            <person name="Peeters S.H."/>
            <person name="Heuer A."/>
            <person name="Rast P."/>
            <person name="Oberbeckmann S."/>
            <person name="Bunk B."/>
            <person name="Jeske O."/>
            <person name="Meyerdierks A."/>
            <person name="Storesund J.E."/>
            <person name="Kallscheuer N."/>
            <person name="Luecker S."/>
            <person name="Lage O.M."/>
            <person name="Pohl T."/>
            <person name="Merkel B.J."/>
            <person name="Hornburger P."/>
            <person name="Mueller R.-W."/>
            <person name="Bruemmer F."/>
            <person name="Labrenz M."/>
            <person name="Spormann A.M."/>
            <person name="Op den Camp H."/>
            <person name="Overmann J."/>
            <person name="Amann R."/>
            <person name="Jetten M.S.M."/>
            <person name="Mascher T."/>
            <person name="Medema M.H."/>
            <person name="Devos D.P."/>
            <person name="Kaster A.-K."/>
            <person name="Ovreas L."/>
            <person name="Rohde M."/>
            <person name="Galperin M.Y."/>
            <person name="Jogler C."/>
        </authorList>
    </citation>
    <scope>NUCLEOTIDE SEQUENCE [LARGE SCALE GENOMIC DNA]</scope>
    <source>
        <strain evidence="2 3">Spa11</strain>
    </source>
</reference>
<accession>A0A518KDR5</accession>
<evidence type="ECO:0000313" key="3">
    <source>
        <dbReference type="Proteomes" id="UP000316426"/>
    </source>
</evidence>
<feature type="transmembrane region" description="Helical" evidence="1">
    <location>
        <begin position="90"/>
        <end position="110"/>
    </location>
</feature>